<dbReference type="Gene3D" id="3.40.50.410">
    <property type="entry name" value="von Willebrand factor, type A domain"/>
    <property type="match status" value="1"/>
</dbReference>
<dbReference type="GO" id="GO:0005524">
    <property type="term" value="F:ATP binding"/>
    <property type="evidence" value="ECO:0007669"/>
    <property type="project" value="InterPro"/>
</dbReference>
<feature type="compositionally biased region" description="Basic and acidic residues" evidence="7">
    <location>
        <begin position="134"/>
        <end position="143"/>
    </location>
</feature>
<feature type="compositionally biased region" description="Low complexity" evidence="7">
    <location>
        <begin position="37"/>
        <end position="56"/>
    </location>
</feature>
<keyword evidence="2" id="KW-0964">Secreted</keyword>
<evidence type="ECO:0000313" key="10">
    <source>
        <dbReference type="EMBL" id="KAK3342165.1"/>
    </source>
</evidence>
<dbReference type="InterPro" id="IPR036465">
    <property type="entry name" value="vWFA_dom_sf"/>
</dbReference>
<proteinExistence type="predicted"/>
<evidence type="ECO:0000313" key="11">
    <source>
        <dbReference type="Proteomes" id="UP001275084"/>
    </source>
</evidence>
<reference evidence="10" key="1">
    <citation type="journal article" date="2023" name="Mol. Phylogenet. Evol.">
        <title>Genome-scale phylogeny and comparative genomics of the fungal order Sordariales.</title>
        <authorList>
            <person name="Hensen N."/>
            <person name="Bonometti L."/>
            <person name="Westerberg I."/>
            <person name="Brannstrom I.O."/>
            <person name="Guillou S."/>
            <person name="Cros-Aarteil S."/>
            <person name="Calhoun S."/>
            <person name="Haridas S."/>
            <person name="Kuo A."/>
            <person name="Mondo S."/>
            <person name="Pangilinan J."/>
            <person name="Riley R."/>
            <person name="LaButti K."/>
            <person name="Andreopoulos B."/>
            <person name="Lipzen A."/>
            <person name="Chen C."/>
            <person name="Yan M."/>
            <person name="Daum C."/>
            <person name="Ng V."/>
            <person name="Clum A."/>
            <person name="Steindorff A."/>
            <person name="Ohm R.A."/>
            <person name="Martin F."/>
            <person name="Silar P."/>
            <person name="Natvig D.O."/>
            <person name="Lalanne C."/>
            <person name="Gautier V."/>
            <person name="Ament-Velasquez S.L."/>
            <person name="Kruys A."/>
            <person name="Hutchinson M.I."/>
            <person name="Powell A.J."/>
            <person name="Barry K."/>
            <person name="Miller A.N."/>
            <person name="Grigoriev I.V."/>
            <person name="Debuchy R."/>
            <person name="Gladieux P."/>
            <person name="Hiltunen Thoren M."/>
            <person name="Johannesson H."/>
        </authorList>
    </citation>
    <scope>NUCLEOTIDE SEQUENCE</scope>
    <source>
        <strain evidence="10">CBS 955.72</strain>
    </source>
</reference>
<dbReference type="InterPro" id="IPR004166">
    <property type="entry name" value="a-kinase_dom"/>
</dbReference>
<keyword evidence="5" id="KW-0732">Signal</keyword>
<comment type="caution">
    <text evidence="10">The sequence shown here is derived from an EMBL/GenBank/DDBJ whole genome shotgun (WGS) entry which is preliminary data.</text>
</comment>
<dbReference type="SUPFAM" id="SSF53300">
    <property type="entry name" value="vWA-like"/>
    <property type="match status" value="1"/>
</dbReference>
<comment type="subcellular location">
    <subcellularLocation>
        <location evidence="1">Secreted</location>
    </subcellularLocation>
</comment>
<feature type="compositionally biased region" description="Polar residues" evidence="7">
    <location>
        <begin position="57"/>
        <end position="70"/>
    </location>
</feature>
<dbReference type="EMBL" id="JAUIQD010000008">
    <property type="protein sequence ID" value="KAK3342165.1"/>
    <property type="molecule type" value="Genomic_DNA"/>
</dbReference>
<dbReference type="InterPro" id="IPR002035">
    <property type="entry name" value="VWF_A"/>
</dbReference>
<feature type="region of interest" description="Disordered" evidence="7">
    <location>
        <begin position="118"/>
        <end position="160"/>
    </location>
</feature>
<feature type="compositionally biased region" description="Polar residues" evidence="7">
    <location>
        <begin position="1"/>
        <end position="11"/>
    </location>
</feature>
<evidence type="ECO:0000256" key="5">
    <source>
        <dbReference type="ARBA" id="ARBA00022729"/>
    </source>
</evidence>
<evidence type="ECO:0000259" key="8">
    <source>
        <dbReference type="PROSITE" id="PS50234"/>
    </source>
</evidence>
<feature type="domain" description="VWFA" evidence="8">
    <location>
        <begin position="197"/>
        <end position="308"/>
    </location>
</feature>
<dbReference type="InterPro" id="IPR056861">
    <property type="entry name" value="HMCN1-like_VWA"/>
</dbReference>
<evidence type="ECO:0000256" key="2">
    <source>
        <dbReference type="ARBA" id="ARBA00022525"/>
    </source>
</evidence>
<dbReference type="PANTHER" id="PTHR47763:SF4">
    <property type="entry name" value="ALPHA-PROTEIN KINASE VWKA"/>
    <property type="match status" value="1"/>
</dbReference>
<dbReference type="InterPro" id="IPR011009">
    <property type="entry name" value="Kinase-like_dom_sf"/>
</dbReference>
<dbReference type="PANTHER" id="PTHR47763">
    <property type="entry name" value="ALPHA-PROTEIN KINASE VWKA"/>
    <property type="match status" value="1"/>
</dbReference>
<evidence type="ECO:0000256" key="6">
    <source>
        <dbReference type="ARBA" id="ARBA00022777"/>
    </source>
</evidence>
<dbReference type="CDD" id="cd04515">
    <property type="entry name" value="Alpha_kinase"/>
    <property type="match status" value="1"/>
</dbReference>
<dbReference type="Pfam" id="PF02816">
    <property type="entry name" value="Alpha_kinase"/>
    <property type="match status" value="1"/>
</dbReference>
<keyword evidence="6" id="KW-0418">Kinase</keyword>
<dbReference type="PROSITE" id="PS50234">
    <property type="entry name" value="VWFA"/>
    <property type="match status" value="1"/>
</dbReference>
<dbReference type="SMART" id="SM00811">
    <property type="entry name" value="Alpha_kinase"/>
    <property type="match status" value="1"/>
</dbReference>
<reference evidence="10" key="2">
    <citation type="submission" date="2023-06" db="EMBL/GenBank/DDBJ databases">
        <authorList>
            <consortium name="Lawrence Berkeley National Laboratory"/>
            <person name="Haridas S."/>
            <person name="Hensen N."/>
            <person name="Bonometti L."/>
            <person name="Westerberg I."/>
            <person name="Brannstrom I.O."/>
            <person name="Guillou S."/>
            <person name="Cros-Aarteil S."/>
            <person name="Calhoun S."/>
            <person name="Kuo A."/>
            <person name="Mondo S."/>
            <person name="Pangilinan J."/>
            <person name="Riley R."/>
            <person name="Labutti K."/>
            <person name="Andreopoulos B."/>
            <person name="Lipzen A."/>
            <person name="Chen C."/>
            <person name="Yanf M."/>
            <person name="Daum C."/>
            <person name="Ng V."/>
            <person name="Clum A."/>
            <person name="Steindorff A."/>
            <person name="Ohm R."/>
            <person name="Martin F."/>
            <person name="Silar P."/>
            <person name="Natvig D."/>
            <person name="Lalanne C."/>
            <person name="Gautier V."/>
            <person name="Ament-Velasquez S.L."/>
            <person name="Kruys A."/>
            <person name="Hutchinson M.I."/>
            <person name="Powell A.J."/>
            <person name="Barry K."/>
            <person name="Miller A.N."/>
            <person name="Grigoriev I.V."/>
            <person name="Debuchy R."/>
            <person name="Gladieux P."/>
            <person name="Thoren M.H."/>
            <person name="Johannesson H."/>
        </authorList>
    </citation>
    <scope>NUCLEOTIDE SEQUENCE</scope>
    <source>
        <strain evidence="10">CBS 955.72</strain>
    </source>
</reference>
<sequence>MASTNPAETSGSGSGEAYNDNGTANGPALPALFGPPSSSSSSRSISARSDRSSSSSITLTSNPRAPQSIPSSSSTSTLGSGGIVHLSHVEASTSRNGGSSWYHRLGFRSRFASAIRLPSHSSRSTLSSAESENAQERHQRGQDSSRPPYLGQEATGGPSAMEAALRVAQLKEESIEANAAAPVRSTDGLFKAACSTDLLFLIDTTGSMGSYIDAAKNQMKSIVDDITEAFFKEADLRIGVVSYKDHGDTGHLQYLDFTSDADHVRSFISDLRASGGNDIPEDVLGGIHQALNLSWTHQSRLIIHIADAPPHGRHLHDLDSDTYPRAGGEPHHLTHEPLLKQMIRLNINYALLRINLSTDRMAYNWFQAYAVTSPDCKLLPGNRFHNQSVEVSEAFHGGYRGGSRRGIKAPQFEESELGTSYSALRHLVVKSVTTSASRTASRIMSSASPSPSSSSSSLTAPVPYKPVTAAARATKAKVLRKLGLELTAIKEDNLLNELDEEEDDVAVEAAPPRWSSPGWLNTTLRVEAFSTATLTLTPTTLNDMMDSDAAIAITTTDLTLHKRSQPFAQGAMRTASYARTAASTSRLVVKSFKREGKELAHLADDMRVQALCKAFALEFNALAGTPPLDFVVATCLKPKYGGSSEGCMSLEPFLDGTYVKYNNNSGYVNDEAPGDTFHEAAQAFSHFSFERSRGRFLVADLQGVGGILTDPAVHTRDRERFKLADTNLGEAGFKFFFATHTCNQVCERLALKSEGGMMSSGEWVWRESWELGEGEGMVCCSNKMCGRIVKEGEARRAEELEGFSWCQTCWPQLESSLAKVTCTAEGEHHEFDASKFFYESQAQTLPDKCPQHKGTEEVHLGYGVVSFRSLS</sequence>
<evidence type="ECO:0000256" key="3">
    <source>
        <dbReference type="ARBA" id="ARBA00022527"/>
    </source>
</evidence>
<feature type="compositionally biased region" description="Low complexity" evidence="7">
    <location>
        <begin position="439"/>
        <end position="457"/>
    </location>
</feature>
<name>A0AAJ0H7N2_9PEZI</name>
<evidence type="ECO:0000256" key="1">
    <source>
        <dbReference type="ARBA" id="ARBA00004613"/>
    </source>
</evidence>
<dbReference type="SUPFAM" id="SSF56112">
    <property type="entry name" value="Protein kinase-like (PK-like)"/>
    <property type="match status" value="1"/>
</dbReference>
<protein>
    <recommendedName>
        <fullName evidence="12">Alpha-type protein kinase domain-containing protein</fullName>
    </recommendedName>
</protein>
<keyword evidence="4" id="KW-0808">Transferase</keyword>
<dbReference type="InterPro" id="IPR052969">
    <property type="entry name" value="Thr-specific_kinase-like"/>
</dbReference>
<dbReference type="AlphaFoldDB" id="A0AAJ0H7N2"/>
<dbReference type="Gene3D" id="3.30.200.20">
    <property type="entry name" value="Phosphorylase Kinase, domain 1"/>
    <property type="match status" value="1"/>
</dbReference>
<evidence type="ECO:0000256" key="7">
    <source>
        <dbReference type="SAM" id="MobiDB-lite"/>
    </source>
</evidence>
<dbReference type="Proteomes" id="UP001275084">
    <property type="component" value="Unassembled WGS sequence"/>
</dbReference>
<gene>
    <name evidence="10" type="ORF">B0T25DRAFT_360080</name>
</gene>
<evidence type="ECO:0000259" key="9">
    <source>
        <dbReference type="PROSITE" id="PS51158"/>
    </source>
</evidence>
<dbReference type="Pfam" id="PF25106">
    <property type="entry name" value="VWA_4"/>
    <property type="match status" value="1"/>
</dbReference>
<feature type="region of interest" description="Disordered" evidence="7">
    <location>
        <begin position="439"/>
        <end position="462"/>
    </location>
</feature>
<feature type="domain" description="Alpha-type protein kinase" evidence="9">
    <location>
        <begin position="543"/>
        <end position="754"/>
    </location>
</feature>
<dbReference type="CDD" id="cd00198">
    <property type="entry name" value="vWFA"/>
    <property type="match status" value="1"/>
</dbReference>
<feature type="region of interest" description="Disordered" evidence="7">
    <location>
        <begin position="1"/>
        <end position="81"/>
    </location>
</feature>
<evidence type="ECO:0008006" key="12">
    <source>
        <dbReference type="Google" id="ProtNLM"/>
    </source>
</evidence>
<evidence type="ECO:0000256" key="4">
    <source>
        <dbReference type="ARBA" id="ARBA00022679"/>
    </source>
</evidence>
<feature type="compositionally biased region" description="Low complexity" evidence="7">
    <location>
        <begin position="119"/>
        <end position="131"/>
    </location>
</feature>
<organism evidence="10 11">
    <name type="scientific">Lasiosphaeria hispida</name>
    <dbReference type="NCBI Taxonomy" id="260671"/>
    <lineage>
        <taxon>Eukaryota</taxon>
        <taxon>Fungi</taxon>
        <taxon>Dikarya</taxon>
        <taxon>Ascomycota</taxon>
        <taxon>Pezizomycotina</taxon>
        <taxon>Sordariomycetes</taxon>
        <taxon>Sordariomycetidae</taxon>
        <taxon>Sordariales</taxon>
        <taxon>Lasiosphaeriaceae</taxon>
        <taxon>Lasiosphaeria</taxon>
    </lineage>
</organism>
<keyword evidence="3" id="KW-0723">Serine/threonine-protein kinase</keyword>
<dbReference type="PROSITE" id="PS51158">
    <property type="entry name" value="ALPHA_KINASE"/>
    <property type="match status" value="1"/>
</dbReference>
<dbReference type="Gene3D" id="3.20.200.10">
    <property type="entry name" value="MHCK/EF2 kinase"/>
    <property type="match status" value="1"/>
</dbReference>
<keyword evidence="11" id="KW-1185">Reference proteome</keyword>
<accession>A0AAJ0H7N2</accession>
<dbReference type="GO" id="GO:0004674">
    <property type="term" value="F:protein serine/threonine kinase activity"/>
    <property type="evidence" value="ECO:0007669"/>
    <property type="project" value="UniProtKB-KW"/>
</dbReference>